<dbReference type="Proteomes" id="UP000075714">
    <property type="component" value="Unassembled WGS sequence"/>
</dbReference>
<sequence>MRPAERMSLEHLGPDLLSAVLARGGLRATAVAAAACRSLHAAAATVLRSPPLLAAAMVSECGMLVAPLQLYPDALLHVTGGAPAAEGASRCGAHDSGARWLAARLGDSGCASVLSQLEAMCGAVRPIANLLLLAAARAGHPATASLLVDAFAADVRFARGAPLRAAAWAGGIRAGAAVGCPPGASGDDRGGERQPLSEPASASAVGCGCGGRHDGSAPPTGPAGGGLELQGTSDGGGDAMARCRVDMAATATAVAVVEALLARGAEPDAVGPLWDGSAQTALLAACTRGDLAVARVLLEAGADPDARSLRRHNMRFGISTCRTPLAAAAAGGHDQVEQLLLHYARASHPGNGSG</sequence>
<dbReference type="SMART" id="SM00248">
    <property type="entry name" value="ANK"/>
    <property type="match status" value="3"/>
</dbReference>
<feature type="region of interest" description="Disordered" evidence="2">
    <location>
        <begin position="183"/>
        <end position="232"/>
    </location>
</feature>
<comment type="caution">
    <text evidence="3">The sequence shown here is derived from an EMBL/GenBank/DDBJ whole genome shotgun (WGS) entry which is preliminary data.</text>
</comment>
<gene>
    <name evidence="3" type="ORF">GPECTOR_18g110</name>
</gene>
<feature type="repeat" description="ANK" evidence="1">
    <location>
        <begin position="277"/>
        <end position="309"/>
    </location>
</feature>
<evidence type="ECO:0000256" key="2">
    <source>
        <dbReference type="SAM" id="MobiDB-lite"/>
    </source>
</evidence>
<feature type="compositionally biased region" description="Gly residues" evidence="2">
    <location>
        <begin position="222"/>
        <end position="232"/>
    </location>
</feature>
<dbReference type="Gene3D" id="1.25.40.20">
    <property type="entry name" value="Ankyrin repeat-containing domain"/>
    <property type="match status" value="1"/>
</dbReference>
<dbReference type="InterPro" id="IPR036770">
    <property type="entry name" value="Ankyrin_rpt-contain_sf"/>
</dbReference>
<proteinExistence type="predicted"/>
<dbReference type="InterPro" id="IPR052391">
    <property type="entry name" value="E3_Ligase-Neurotoxin"/>
</dbReference>
<dbReference type="SUPFAM" id="SSF48403">
    <property type="entry name" value="Ankyrin repeat"/>
    <property type="match status" value="1"/>
</dbReference>
<accession>A0A150GJH5</accession>
<organism evidence="3 4">
    <name type="scientific">Gonium pectorale</name>
    <name type="common">Green alga</name>
    <dbReference type="NCBI Taxonomy" id="33097"/>
    <lineage>
        <taxon>Eukaryota</taxon>
        <taxon>Viridiplantae</taxon>
        <taxon>Chlorophyta</taxon>
        <taxon>core chlorophytes</taxon>
        <taxon>Chlorophyceae</taxon>
        <taxon>CS clade</taxon>
        <taxon>Chlamydomonadales</taxon>
        <taxon>Volvocaceae</taxon>
        <taxon>Gonium</taxon>
    </lineage>
</organism>
<dbReference type="Pfam" id="PF12796">
    <property type="entry name" value="Ank_2"/>
    <property type="match status" value="1"/>
</dbReference>
<dbReference type="EMBL" id="LSYV01000019">
    <property type="protein sequence ID" value="KXZ49952.1"/>
    <property type="molecule type" value="Genomic_DNA"/>
</dbReference>
<keyword evidence="1" id="KW-0040">ANK repeat</keyword>
<dbReference type="PROSITE" id="PS50088">
    <property type="entry name" value="ANK_REPEAT"/>
    <property type="match status" value="1"/>
</dbReference>
<evidence type="ECO:0000256" key="1">
    <source>
        <dbReference type="PROSITE-ProRule" id="PRU00023"/>
    </source>
</evidence>
<keyword evidence="4" id="KW-1185">Reference proteome</keyword>
<evidence type="ECO:0000313" key="3">
    <source>
        <dbReference type="EMBL" id="KXZ49952.1"/>
    </source>
</evidence>
<dbReference type="AlphaFoldDB" id="A0A150GJH5"/>
<protein>
    <submittedName>
        <fullName evidence="3">Uncharacterized protein</fullName>
    </submittedName>
</protein>
<reference evidence="4" key="1">
    <citation type="journal article" date="2016" name="Nat. Commun.">
        <title>The Gonium pectorale genome demonstrates co-option of cell cycle regulation during the evolution of multicellularity.</title>
        <authorList>
            <person name="Hanschen E.R."/>
            <person name="Marriage T.N."/>
            <person name="Ferris P.J."/>
            <person name="Hamaji T."/>
            <person name="Toyoda A."/>
            <person name="Fujiyama A."/>
            <person name="Neme R."/>
            <person name="Noguchi H."/>
            <person name="Minakuchi Y."/>
            <person name="Suzuki M."/>
            <person name="Kawai-Toyooka H."/>
            <person name="Smith D.R."/>
            <person name="Sparks H."/>
            <person name="Anderson J."/>
            <person name="Bakaric R."/>
            <person name="Luria V."/>
            <person name="Karger A."/>
            <person name="Kirschner M.W."/>
            <person name="Durand P.M."/>
            <person name="Michod R.E."/>
            <person name="Nozaki H."/>
            <person name="Olson B.J."/>
        </authorList>
    </citation>
    <scope>NUCLEOTIDE SEQUENCE [LARGE SCALE GENOMIC DNA]</scope>
    <source>
        <strain evidence="4">NIES-2863</strain>
    </source>
</reference>
<dbReference type="PANTHER" id="PTHR24133">
    <property type="entry name" value="ANKYRIN DOMAIN-CONTAINING"/>
    <property type="match status" value="1"/>
</dbReference>
<name>A0A150GJH5_GONPE</name>
<evidence type="ECO:0000313" key="4">
    <source>
        <dbReference type="Proteomes" id="UP000075714"/>
    </source>
</evidence>
<dbReference type="PROSITE" id="PS50297">
    <property type="entry name" value="ANK_REP_REGION"/>
    <property type="match status" value="1"/>
</dbReference>
<dbReference type="InterPro" id="IPR002110">
    <property type="entry name" value="Ankyrin_rpt"/>
</dbReference>
<dbReference type="PANTHER" id="PTHR24133:SF40">
    <property type="entry name" value="ANKYRIN REPEAT DOMAIN 44"/>
    <property type="match status" value="1"/>
</dbReference>